<accession>A0A9X0ASL0</accession>
<evidence type="ECO:0000313" key="1">
    <source>
        <dbReference type="EMBL" id="KAJ8068180.1"/>
    </source>
</evidence>
<gene>
    <name evidence="1" type="ORF">OCU04_003750</name>
</gene>
<organism evidence="1 2">
    <name type="scientific">Sclerotinia nivalis</name>
    <dbReference type="NCBI Taxonomy" id="352851"/>
    <lineage>
        <taxon>Eukaryota</taxon>
        <taxon>Fungi</taxon>
        <taxon>Dikarya</taxon>
        <taxon>Ascomycota</taxon>
        <taxon>Pezizomycotina</taxon>
        <taxon>Leotiomycetes</taxon>
        <taxon>Helotiales</taxon>
        <taxon>Sclerotiniaceae</taxon>
        <taxon>Sclerotinia</taxon>
    </lineage>
</organism>
<dbReference type="AlphaFoldDB" id="A0A9X0ASL0"/>
<dbReference type="Proteomes" id="UP001152300">
    <property type="component" value="Unassembled WGS sequence"/>
</dbReference>
<proteinExistence type="predicted"/>
<dbReference type="EMBL" id="JAPEIS010000003">
    <property type="protein sequence ID" value="KAJ8068180.1"/>
    <property type="molecule type" value="Genomic_DNA"/>
</dbReference>
<evidence type="ECO:0000313" key="2">
    <source>
        <dbReference type="Proteomes" id="UP001152300"/>
    </source>
</evidence>
<keyword evidence="2" id="KW-1185">Reference proteome</keyword>
<reference evidence="1" key="1">
    <citation type="submission" date="2022-11" db="EMBL/GenBank/DDBJ databases">
        <title>Genome Resource of Sclerotinia nivalis Strain SnTB1, a Plant Pathogen Isolated from American Ginseng.</title>
        <authorList>
            <person name="Fan S."/>
        </authorList>
    </citation>
    <scope>NUCLEOTIDE SEQUENCE</scope>
    <source>
        <strain evidence="1">SnTB1</strain>
    </source>
</reference>
<dbReference type="OrthoDB" id="3434319at2759"/>
<protein>
    <submittedName>
        <fullName evidence="1">Uncharacterized protein</fullName>
    </submittedName>
</protein>
<sequence length="240" mass="26055">MCFQAPATDTGVEKRRRYDYCALPIGSSSKVDITGSMDSPSDVELEPELSWNDWSCLDLLGPAIDNTTSITENVIWDPAQAAFEDVTSTEDAFTTSLTYRANSASPLGFSNPLLSPLSLSSSSTLYTNVADPLHLPEQNTGHSGSIMDSSSTASEHRHTGVVNTKHLCGISSDLITQSAVLSHDYIAMSLSMLIFPPLNGSTNPANEIIKTYVNSSESSMKMRTKLCSMLENLHQEWPLL</sequence>
<name>A0A9X0ASL0_9HELO</name>
<comment type="caution">
    <text evidence="1">The sequence shown here is derived from an EMBL/GenBank/DDBJ whole genome shotgun (WGS) entry which is preliminary data.</text>
</comment>